<dbReference type="Gene3D" id="3.40.50.2300">
    <property type="match status" value="1"/>
</dbReference>
<reference evidence="3" key="1">
    <citation type="submission" date="2018-05" db="EMBL/GenBank/DDBJ databases">
        <authorList>
            <person name="Lanie J.A."/>
            <person name="Ng W.-L."/>
            <person name="Kazmierczak K.M."/>
            <person name="Andrzejewski T.M."/>
            <person name="Davidsen T.M."/>
            <person name="Wayne K.J."/>
            <person name="Tettelin H."/>
            <person name="Glass J.I."/>
            <person name="Rusch D."/>
            <person name="Podicherti R."/>
            <person name="Tsui H.-C.T."/>
            <person name="Winkler M.E."/>
        </authorList>
    </citation>
    <scope>NUCLEOTIDE SEQUENCE</scope>
</reference>
<dbReference type="EMBL" id="UINC01047060">
    <property type="protein sequence ID" value="SVB55850.1"/>
    <property type="molecule type" value="Genomic_DNA"/>
</dbReference>
<accession>A0A382EYQ0</accession>
<keyword evidence="1" id="KW-0597">Phosphoprotein</keyword>
<sequence length="83" mass="9435">MIRASSYDCILLDLKMPGISGEEVHERTRSRDLRVADRIVFMNGDIPRPETAAFLSGLSNTVLNKPFTLDEVRELIKTVTEER</sequence>
<dbReference type="SUPFAM" id="SSF52172">
    <property type="entry name" value="CheY-like"/>
    <property type="match status" value="1"/>
</dbReference>
<organism evidence="3">
    <name type="scientific">marine metagenome</name>
    <dbReference type="NCBI Taxonomy" id="408172"/>
    <lineage>
        <taxon>unclassified sequences</taxon>
        <taxon>metagenomes</taxon>
        <taxon>ecological metagenomes</taxon>
    </lineage>
</organism>
<feature type="domain" description="Response regulatory" evidence="2">
    <location>
        <begin position="1"/>
        <end position="80"/>
    </location>
</feature>
<dbReference type="PANTHER" id="PTHR44591:SF3">
    <property type="entry name" value="RESPONSE REGULATORY DOMAIN-CONTAINING PROTEIN"/>
    <property type="match status" value="1"/>
</dbReference>
<evidence type="ECO:0000313" key="3">
    <source>
        <dbReference type="EMBL" id="SVB55850.1"/>
    </source>
</evidence>
<evidence type="ECO:0000256" key="1">
    <source>
        <dbReference type="ARBA" id="ARBA00022553"/>
    </source>
</evidence>
<dbReference type="InterPro" id="IPR001789">
    <property type="entry name" value="Sig_transdc_resp-reg_receiver"/>
</dbReference>
<proteinExistence type="predicted"/>
<evidence type="ECO:0000259" key="2">
    <source>
        <dbReference type="PROSITE" id="PS50110"/>
    </source>
</evidence>
<dbReference type="InterPro" id="IPR050595">
    <property type="entry name" value="Bact_response_regulator"/>
</dbReference>
<dbReference type="InterPro" id="IPR011006">
    <property type="entry name" value="CheY-like_superfamily"/>
</dbReference>
<dbReference type="PANTHER" id="PTHR44591">
    <property type="entry name" value="STRESS RESPONSE REGULATOR PROTEIN 1"/>
    <property type="match status" value="1"/>
</dbReference>
<dbReference type="PROSITE" id="PS50110">
    <property type="entry name" value="RESPONSE_REGULATORY"/>
    <property type="match status" value="1"/>
</dbReference>
<dbReference type="GO" id="GO:0000160">
    <property type="term" value="P:phosphorelay signal transduction system"/>
    <property type="evidence" value="ECO:0007669"/>
    <property type="project" value="InterPro"/>
</dbReference>
<protein>
    <recommendedName>
        <fullName evidence="2">Response regulatory domain-containing protein</fullName>
    </recommendedName>
</protein>
<name>A0A382EYQ0_9ZZZZ</name>
<dbReference type="AlphaFoldDB" id="A0A382EYQ0"/>
<gene>
    <name evidence="3" type="ORF">METZ01_LOCUS208704</name>
</gene>
<dbReference type="Pfam" id="PF00072">
    <property type="entry name" value="Response_reg"/>
    <property type="match status" value="1"/>
</dbReference>